<dbReference type="SUPFAM" id="SSF46548">
    <property type="entry name" value="alpha-helical ferredoxin"/>
    <property type="match status" value="1"/>
</dbReference>
<dbReference type="PROSITE" id="PS00198">
    <property type="entry name" value="4FE4S_FER_1"/>
    <property type="match status" value="1"/>
</dbReference>
<keyword evidence="18" id="KW-0411">Iron-sulfur</keyword>
<evidence type="ECO:0000256" key="3">
    <source>
        <dbReference type="ARBA" id="ARBA00001974"/>
    </source>
</evidence>
<dbReference type="GO" id="GO:0019483">
    <property type="term" value="P:beta-alanine biosynthetic process"/>
    <property type="evidence" value="ECO:0007669"/>
    <property type="project" value="UniProtKB-UniPathway"/>
</dbReference>
<dbReference type="Pfam" id="PF01180">
    <property type="entry name" value="DHO_dh"/>
    <property type="match status" value="1"/>
</dbReference>
<dbReference type="PROSITE" id="PS51379">
    <property type="entry name" value="4FE4S_FER_2"/>
    <property type="match status" value="2"/>
</dbReference>
<keyword evidence="12" id="KW-0677">Repeat</keyword>
<accession>A0A8C1XT11</accession>
<evidence type="ECO:0000256" key="5">
    <source>
        <dbReference type="ARBA" id="ARBA00010804"/>
    </source>
</evidence>
<evidence type="ECO:0000256" key="4">
    <source>
        <dbReference type="ARBA" id="ARBA00004668"/>
    </source>
</evidence>
<evidence type="ECO:0000256" key="1">
    <source>
        <dbReference type="ARBA" id="ARBA00001917"/>
    </source>
</evidence>
<evidence type="ECO:0000256" key="2">
    <source>
        <dbReference type="ARBA" id="ARBA00001966"/>
    </source>
</evidence>
<keyword evidence="9" id="KW-0285">Flavoprotein</keyword>
<dbReference type="InterPro" id="IPR009051">
    <property type="entry name" value="Helical_ferredxn"/>
</dbReference>
<dbReference type="Proteomes" id="UP000694700">
    <property type="component" value="Unplaced"/>
</dbReference>
<keyword evidence="17" id="KW-0408">Iron</keyword>
<evidence type="ECO:0000256" key="9">
    <source>
        <dbReference type="ARBA" id="ARBA00022630"/>
    </source>
</evidence>
<evidence type="ECO:0000256" key="8">
    <source>
        <dbReference type="ARBA" id="ARBA00022485"/>
    </source>
</evidence>
<keyword evidence="13" id="KW-0547">Nucleotide-binding</keyword>
<comment type="catalytic activity">
    <reaction evidence="22">
        <text>5,6-dihydrothymine + NADP(+) = thymine + NADPH + H(+)</text>
        <dbReference type="Rhea" id="RHEA:58284"/>
        <dbReference type="ChEBI" id="CHEBI:15378"/>
        <dbReference type="ChEBI" id="CHEBI:17821"/>
        <dbReference type="ChEBI" id="CHEBI:27468"/>
        <dbReference type="ChEBI" id="CHEBI:57783"/>
        <dbReference type="ChEBI" id="CHEBI:58349"/>
        <dbReference type="EC" id="1.3.1.2"/>
    </reaction>
    <physiologicalReaction direction="right-to-left" evidence="22">
        <dbReference type="Rhea" id="RHEA:58286"/>
    </physiologicalReaction>
</comment>
<comment type="catalytic activity">
    <reaction evidence="21">
        <text>5,6-dihydrouracil + NADP(+) = uracil + NADPH + H(+)</text>
        <dbReference type="Rhea" id="RHEA:18093"/>
        <dbReference type="ChEBI" id="CHEBI:15378"/>
        <dbReference type="ChEBI" id="CHEBI:15901"/>
        <dbReference type="ChEBI" id="CHEBI:17568"/>
        <dbReference type="ChEBI" id="CHEBI:57783"/>
        <dbReference type="ChEBI" id="CHEBI:58349"/>
        <dbReference type="EC" id="1.3.1.2"/>
    </reaction>
    <physiologicalReaction direction="right-to-left" evidence="21">
        <dbReference type="Rhea" id="RHEA:18095"/>
    </physiologicalReaction>
</comment>
<dbReference type="AlphaFoldDB" id="A0A8C1XT11"/>
<comment type="cofactor">
    <cofactor evidence="2">
        <name>[4Fe-4S] cluster</name>
        <dbReference type="ChEBI" id="CHEBI:49883"/>
    </cofactor>
</comment>
<dbReference type="UniPathway" id="UPA00131"/>
<dbReference type="CDD" id="cd02940">
    <property type="entry name" value="DHPD_FMN"/>
    <property type="match status" value="1"/>
</dbReference>
<dbReference type="InterPro" id="IPR036188">
    <property type="entry name" value="FAD/NAD-bd_sf"/>
</dbReference>
<dbReference type="SUPFAM" id="SSF51395">
    <property type="entry name" value="FMN-linked oxidoreductases"/>
    <property type="match status" value="1"/>
</dbReference>
<evidence type="ECO:0000256" key="18">
    <source>
        <dbReference type="ARBA" id="ARBA00023014"/>
    </source>
</evidence>
<keyword evidence="15" id="KW-0521">NADP</keyword>
<dbReference type="EC" id="1.3.1.2" evidence="6"/>
<dbReference type="FunFam" id="1.10.1060.10:FF:000007">
    <property type="entry name" value="Dihydropyrimidine dehydrogenase [NADP(+)]"/>
    <property type="match status" value="1"/>
</dbReference>
<comment type="cofactor">
    <cofactor evidence="3">
        <name>FAD</name>
        <dbReference type="ChEBI" id="CHEBI:57692"/>
    </cofactor>
</comment>
<dbReference type="FunFam" id="3.20.20.70:FF:000027">
    <property type="entry name" value="Dihydropyrimidine dehydrogenase [NADP(+)]"/>
    <property type="match status" value="1"/>
</dbReference>
<reference evidence="24" key="1">
    <citation type="submission" date="2025-08" db="UniProtKB">
        <authorList>
            <consortium name="Ensembl"/>
        </authorList>
    </citation>
    <scope>IDENTIFICATION</scope>
</reference>
<dbReference type="InterPro" id="IPR028261">
    <property type="entry name" value="DPD_II"/>
</dbReference>
<dbReference type="GO" id="GO:0050661">
    <property type="term" value="F:NADP binding"/>
    <property type="evidence" value="ECO:0007669"/>
    <property type="project" value="TreeGrafter"/>
</dbReference>
<dbReference type="GO" id="GO:0017113">
    <property type="term" value="F:dihydropyrimidine dehydrogenase (NADP+) activity"/>
    <property type="evidence" value="ECO:0007669"/>
    <property type="project" value="UniProtKB-EC"/>
</dbReference>
<dbReference type="InterPro" id="IPR013785">
    <property type="entry name" value="Aldolase_TIM"/>
</dbReference>
<dbReference type="GO" id="GO:0006210">
    <property type="term" value="P:thymine catabolic process"/>
    <property type="evidence" value="ECO:0007669"/>
    <property type="project" value="TreeGrafter"/>
</dbReference>
<dbReference type="Pfam" id="PF07992">
    <property type="entry name" value="Pyr_redox_2"/>
    <property type="match status" value="1"/>
</dbReference>
<evidence type="ECO:0000313" key="25">
    <source>
        <dbReference type="Proteomes" id="UP000694700"/>
    </source>
</evidence>
<name>A0A8C1XT11_CYPCA</name>
<evidence type="ECO:0000313" key="24">
    <source>
        <dbReference type="Ensembl" id="ENSCCRP00015086433.1"/>
    </source>
</evidence>
<dbReference type="SUPFAM" id="SSF54862">
    <property type="entry name" value="4Fe-4S ferredoxins"/>
    <property type="match status" value="1"/>
</dbReference>
<evidence type="ECO:0000256" key="19">
    <source>
        <dbReference type="ARBA" id="ARBA00030119"/>
    </source>
</evidence>
<evidence type="ECO:0000256" key="16">
    <source>
        <dbReference type="ARBA" id="ARBA00023002"/>
    </source>
</evidence>
<evidence type="ECO:0000256" key="15">
    <source>
        <dbReference type="ARBA" id="ARBA00022857"/>
    </source>
</evidence>
<dbReference type="InterPro" id="IPR017900">
    <property type="entry name" value="4Fe4S_Fe_S_CS"/>
</dbReference>
<dbReference type="PANTHER" id="PTHR43073:SF2">
    <property type="entry name" value="DIHYDROPYRIMIDINE DEHYDROGENASE [NADP(+)]"/>
    <property type="match status" value="1"/>
</dbReference>
<protein>
    <recommendedName>
        <fullName evidence="7">Dihydropyrimidine dehydrogenase [NADP(+)]</fullName>
        <ecNumber evidence="6">1.3.1.2</ecNumber>
    </recommendedName>
    <alternativeName>
        <fullName evidence="20">Dihydrothymine dehydrogenase</fullName>
    </alternativeName>
    <alternativeName>
        <fullName evidence="19">Dihydrouracil dehydrogenase</fullName>
    </alternativeName>
</protein>
<dbReference type="Pfam" id="PF14697">
    <property type="entry name" value="Fer4_21"/>
    <property type="match status" value="1"/>
</dbReference>
<dbReference type="Gene3D" id="3.20.20.70">
    <property type="entry name" value="Aldolase class I"/>
    <property type="match status" value="1"/>
</dbReference>
<dbReference type="Pfam" id="PF14691">
    <property type="entry name" value="Fer4_20"/>
    <property type="match status" value="1"/>
</dbReference>
<dbReference type="FunFam" id="3.50.50.60:FF:000061">
    <property type="entry name" value="Dihydropyrimidine dehydrogenase [NADP(+)]"/>
    <property type="match status" value="1"/>
</dbReference>
<dbReference type="InterPro" id="IPR023753">
    <property type="entry name" value="FAD/NAD-binding_dom"/>
</dbReference>
<evidence type="ECO:0000259" key="23">
    <source>
        <dbReference type="PROSITE" id="PS51379"/>
    </source>
</evidence>
<keyword evidence="8" id="KW-0004">4Fe-4S</keyword>
<evidence type="ECO:0000256" key="22">
    <source>
        <dbReference type="ARBA" id="ARBA00049121"/>
    </source>
</evidence>
<dbReference type="Gene3D" id="3.50.50.60">
    <property type="entry name" value="FAD/NAD(P)-binding domain"/>
    <property type="match status" value="1"/>
</dbReference>
<dbReference type="SUPFAM" id="SSF51905">
    <property type="entry name" value="FAD/NAD(P)-binding domain"/>
    <property type="match status" value="1"/>
</dbReference>
<dbReference type="GO" id="GO:0006212">
    <property type="term" value="P:uracil catabolic process"/>
    <property type="evidence" value="ECO:0007669"/>
    <property type="project" value="TreeGrafter"/>
</dbReference>
<organism evidence="24 25">
    <name type="scientific">Cyprinus carpio</name>
    <name type="common">Common carp</name>
    <dbReference type="NCBI Taxonomy" id="7962"/>
    <lineage>
        <taxon>Eukaryota</taxon>
        <taxon>Metazoa</taxon>
        <taxon>Chordata</taxon>
        <taxon>Craniata</taxon>
        <taxon>Vertebrata</taxon>
        <taxon>Euteleostomi</taxon>
        <taxon>Actinopterygii</taxon>
        <taxon>Neopterygii</taxon>
        <taxon>Teleostei</taxon>
        <taxon>Ostariophysi</taxon>
        <taxon>Cypriniformes</taxon>
        <taxon>Cyprinidae</taxon>
        <taxon>Cyprininae</taxon>
        <taxon>Cyprinus</taxon>
    </lineage>
</organism>
<evidence type="ECO:0000256" key="6">
    <source>
        <dbReference type="ARBA" id="ARBA00013004"/>
    </source>
</evidence>
<comment type="cofactor">
    <cofactor evidence="1">
        <name>FMN</name>
        <dbReference type="ChEBI" id="CHEBI:58210"/>
    </cofactor>
</comment>
<evidence type="ECO:0000256" key="10">
    <source>
        <dbReference type="ARBA" id="ARBA00022643"/>
    </source>
</evidence>
<keyword evidence="10" id="KW-0288">FMN</keyword>
<evidence type="ECO:0000256" key="12">
    <source>
        <dbReference type="ARBA" id="ARBA00022737"/>
    </source>
</evidence>
<evidence type="ECO:0000256" key="20">
    <source>
        <dbReference type="ARBA" id="ARBA00032722"/>
    </source>
</evidence>
<dbReference type="PANTHER" id="PTHR43073">
    <property type="entry name" value="DIHYDROPYRIMIDINE DEHYDROGENASE [NADP(+)]"/>
    <property type="match status" value="1"/>
</dbReference>
<evidence type="ECO:0000256" key="11">
    <source>
        <dbReference type="ARBA" id="ARBA00022723"/>
    </source>
</evidence>
<dbReference type="GO" id="GO:0046872">
    <property type="term" value="F:metal ion binding"/>
    <property type="evidence" value="ECO:0007669"/>
    <property type="project" value="UniProtKB-KW"/>
</dbReference>
<comment type="similarity">
    <text evidence="5">Belongs to the dihydropyrimidine dehydrogenase family.</text>
</comment>
<evidence type="ECO:0000256" key="13">
    <source>
        <dbReference type="ARBA" id="ARBA00022741"/>
    </source>
</evidence>
<feature type="domain" description="4Fe-4S ferredoxin-type" evidence="23">
    <location>
        <begin position="872"/>
        <end position="902"/>
    </location>
</feature>
<dbReference type="Gene3D" id="3.30.70.20">
    <property type="match status" value="1"/>
</dbReference>
<dbReference type="Gene3D" id="1.10.1060.10">
    <property type="entry name" value="Alpha-helical ferredoxin"/>
    <property type="match status" value="1"/>
</dbReference>
<comment type="pathway">
    <text evidence="4">Amino-acid biosynthesis; beta-alanine biosynthesis.</text>
</comment>
<sequence>MCHHPADSILALNPRVKTHANLHSTASKKNEKKHWKRNPERSCDSCVNLENNFDDIKHMTLSERGALREALRCLKCADAPCQKSCPTNLDIKSFITSISNKAILSNNPLGLTCGMVCPTSDLCVGGCNLYASEEGPMNIGGLQQFATEVRSGIQSFLQHTKCRRASTQGLFSLVAALARLGYDNITIFERQKYIGGHNVSNVVLCTWSNIASRCIHLNSQYIFLIIIFSCWTVLPQANRDKIFEGLTIEQGFYTSKDFLPLVAKASMCNCRSQLPKLHGNVIVLGAGDTAFDCVTSALRCGARRVFVVFRKGFTNIRAVPEEMEVAKEEKCEFLPFLSAREIIKKDGRVVGLCFCRTELADFIISAFGSMLNDPEVKKALEPVKLNAWGTPEVNSETMQTSEPWVFAGGDIAGLANTTVESVNDGKQASWHIHKYIQSLHGNTVSTTPKLPLFHCAIDTVNISMEMCGIKFPNPFGLASTPPTTSTPMIRRAFEQGWGFALTKTFGLDKDLVTNVSPRIMRGTTSGHIFGPGQGSFLNIELISEKTAAYWCKSVAELKANFPQNIIIASIMCGYNQADWTELAKMAEESKADALELNLSCPHGMGERGMGLACGQDPELVRNICRWVRKATTIPFFANVTNIVDIARAAYGGMNGVTATNTVSGLMALKADATPWPGIGRGARTTYGGVSGNAIRPIALCAAIAKALPGFPILATGGIDSAESGLQFLHAGASVLQVCSAVQNQDFTVIEDYSLGLKALLYLKSIEELHNWDGQSPPTIRHQKGKPVPCVEELVGKVSISMASHFKKQNSLWCYFWLTFSDLALKHIGVYQKLDNTEQVKALVDPEMCINYGKCFMTCNDSGYQAIKFDPETHLPVIMDSCTGCTLCLSVCPIIDCIKMVTRTTPYVPKRGLPVNPVC</sequence>
<dbReference type="InterPro" id="IPR017896">
    <property type="entry name" value="4Fe4S_Fe-S-bd"/>
</dbReference>
<proteinExistence type="inferred from homology"/>
<keyword evidence="16" id="KW-0560">Oxidoreductase</keyword>
<evidence type="ECO:0000256" key="7">
    <source>
        <dbReference type="ARBA" id="ARBA00018247"/>
    </source>
</evidence>
<dbReference type="InterPro" id="IPR005720">
    <property type="entry name" value="Dihydroorotate_DH_cat"/>
</dbReference>
<evidence type="ECO:0000256" key="17">
    <source>
        <dbReference type="ARBA" id="ARBA00023004"/>
    </source>
</evidence>
<keyword evidence="14" id="KW-0274">FAD</keyword>
<dbReference type="GO" id="GO:0051539">
    <property type="term" value="F:4 iron, 4 sulfur cluster binding"/>
    <property type="evidence" value="ECO:0007669"/>
    <property type="project" value="UniProtKB-KW"/>
</dbReference>
<dbReference type="GO" id="GO:0002058">
    <property type="term" value="F:uracil binding"/>
    <property type="evidence" value="ECO:0007669"/>
    <property type="project" value="TreeGrafter"/>
</dbReference>
<dbReference type="GO" id="GO:0005829">
    <property type="term" value="C:cytosol"/>
    <property type="evidence" value="ECO:0007669"/>
    <property type="project" value="TreeGrafter"/>
</dbReference>
<dbReference type="FunFam" id="3.30.70.20:FF:000023">
    <property type="entry name" value="Dihydropyrimidine dehydrogenase [NADP(+)]"/>
    <property type="match status" value="1"/>
</dbReference>
<dbReference type="Ensembl" id="ENSCCRT00015089230.1">
    <property type="protein sequence ID" value="ENSCCRP00015086433.1"/>
    <property type="gene ID" value="ENSCCRG00015034032.1"/>
</dbReference>
<feature type="domain" description="4Fe-4S ferredoxin-type" evidence="23">
    <location>
        <begin position="839"/>
        <end position="871"/>
    </location>
</feature>
<keyword evidence="11" id="KW-0479">Metal-binding</keyword>
<evidence type="ECO:0000256" key="14">
    <source>
        <dbReference type="ARBA" id="ARBA00022827"/>
    </source>
</evidence>
<evidence type="ECO:0000256" key="21">
    <source>
        <dbReference type="ARBA" id="ARBA00047626"/>
    </source>
</evidence>